<gene>
    <name evidence="15" type="ORF">ONB1V03_LOCUS5151</name>
</gene>
<dbReference type="PROSITE" id="PS50929">
    <property type="entry name" value="ABC_TM1F"/>
    <property type="match status" value="2"/>
</dbReference>
<evidence type="ECO:0000256" key="8">
    <source>
        <dbReference type="ARBA" id="ARBA00022967"/>
    </source>
</evidence>
<evidence type="ECO:0000256" key="5">
    <source>
        <dbReference type="ARBA" id="ARBA00022737"/>
    </source>
</evidence>
<dbReference type="InterPro" id="IPR027417">
    <property type="entry name" value="P-loop_NTPase"/>
</dbReference>
<protein>
    <recommendedName>
        <fullName evidence="2">ABC-type xenobiotic transporter</fullName>
        <ecNumber evidence="2">7.6.2.2</ecNumber>
    </recommendedName>
</protein>
<evidence type="ECO:0000256" key="4">
    <source>
        <dbReference type="ARBA" id="ARBA00022692"/>
    </source>
</evidence>
<feature type="domain" description="ABC transmembrane type-1" evidence="14">
    <location>
        <begin position="962"/>
        <end position="1104"/>
    </location>
</feature>
<dbReference type="FunFam" id="3.40.50.300:FF:000973">
    <property type="entry name" value="Multidrug resistance-associated protein 4"/>
    <property type="match status" value="1"/>
</dbReference>
<dbReference type="PANTHER" id="PTHR24223:SF330">
    <property type="entry name" value="ATP-BINDING CASSETTE SUB-FAMILY C MEMBER 10"/>
    <property type="match status" value="1"/>
</dbReference>
<evidence type="ECO:0000256" key="1">
    <source>
        <dbReference type="ARBA" id="ARBA00009726"/>
    </source>
</evidence>
<dbReference type="GO" id="GO:0016887">
    <property type="term" value="F:ATP hydrolysis activity"/>
    <property type="evidence" value="ECO:0007669"/>
    <property type="project" value="InterPro"/>
</dbReference>
<dbReference type="SUPFAM" id="SSF90123">
    <property type="entry name" value="ABC transporter transmembrane region"/>
    <property type="match status" value="2"/>
</dbReference>
<dbReference type="CDD" id="cd18598">
    <property type="entry name" value="ABC_6TM_MRP7_D1_like"/>
    <property type="match status" value="1"/>
</dbReference>
<dbReference type="GO" id="GO:0008559">
    <property type="term" value="F:ABC-type xenobiotic transporter activity"/>
    <property type="evidence" value="ECO:0007669"/>
    <property type="project" value="UniProtKB-EC"/>
</dbReference>
<feature type="domain" description="ABC transporter" evidence="13">
    <location>
        <begin position="686"/>
        <end position="917"/>
    </location>
</feature>
<feature type="transmembrane region" description="Helical" evidence="12">
    <location>
        <begin position="437"/>
        <end position="455"/>
    </location>
</feature>
<evidence type="ECO:0000256" key="10">
    <source>
        <dbReference type="ARBA" id="ARBA00023136"/>
    </source>
</evidence>
<keyword evidence="4 12" id="KW-0812">Transmembrane</keyword>
<feature type="transmembrane region" description="Helical" evidence="12">
    <location>
        <begin position="296"/>
        <end position="316"/>
    </location>
</feature>
<keyword evidence="5" id="KW-0677">Repeat</keyword>
<evidence type="ECO:0000256" key="2">
    <source>
        <dbReference type="ARBA" id="ARBA00012191"/>
    </source>
</evidence>
<dbReference type="OrthoDB" id="6500128at2759"/>
<dbReference type="InterPro" id="IPR017871">
    <property type="entry name" value="ABC_transporter-like_CS"/>
</dbReference>
<dbReference type="InterPro" id="IPR011527">
    <property type="entry name" value="ABC1_TM_dom"/>
</dbReference>
<evidence type="ECO:0000256" key="9">
    <source>
        <dbReference type="ARBA" id="ARBA00022989"/>
    </source>
</evidence>
<feature type="transmembrane region" description="Helical" evidence="12">
    <location>
        <begin position="336"/>
        <end position="359"/>
    </location>
</feature>
<dbReference type="PROSITE" id="PS00211">
    <property type="entry name" value="ABC_TRANSPORTER_1"/>
    <property type="match status" value="1"/>
</dbReference>
<dbReference type="AlphaFoldDB" id="A0A7R9LPG6"/>
<comment type="similarity">
    <text evidence="1">Belongs to the ABC transporter superfamily. ABCC family. Conjugate transporter (TC 3.A.1.208) subfamily.</text>
</comment>
<evidence type="ECO:0000313" key="16">
    <source>
        <dbReference type="Proteomes" id="UP000728032"/>
    </source>
</evidence>
<proteinExistence type="inferred from homology"/>
<keyword evidence="8" id="KW-1278">Translocase</keyword>
<dbReference type="GO" id="GO:0005524">
    <property type="term" value="F:ATP binding"/>
    <property type="evidence" value="ECO:0007669"/>
    <property type="project" value="UniProtKB-KW"/>
</dbReference>
<keyword evidence="9 12" id="KW-1133">Transmembrane helix</keyword>
<dbReference type="PANTHER" id="PTHR24223">
    <property type="entry name" value="ATP-BINDING CASSETTE SUB-FAMILY C"/>
    <property type="match status" value="1"/>
</dbReference>
<evidence type="ECO:0000256" key="3">
    <source>
        <dbReference type="ARBA" id="ARBA00022448"/>
    </source>
</evidence>
<dbReference type="Gene3D" id="3.40.50.300">
    <property type="entry name" value="P-loop containing nucleotide triphosphate hydrolases"/>
    <property type="match status" value="2"/>
</dbReference>
<evidence type="ECO:0000256" key="7">
    <source>
        <dbReference type="ARBA" id="ARBA00022840"/>
    </source>
</evidence>
<evidence type="ECO:0000256" key="12">
    <source>
        <dbReference type="SAM" id="Phobius"/>
    </source>
</evidence>
<dbReference type="Pfam" id="PF00664">
    <property type="entry name" value="ABC_membrane"/>
    <property type="match status" value="2"/>
</dbReference>
<feature type="transmembrane region" description="Helical" evidence="12">
    <location>
        <begin position="150"/>
        <end position="171"/>
    </location>
</feature>
<keyword evidence="3" id="KW-0813">Transport</keyword>
<dbReference type="Pfam" id="PF00005">
    <property type="entry name" value="ABC_tran"/>
    <property type="match status" value="1"/>
</dbReference>
<dbReference type="CDD" id="cd03250">
    <property type="entry name" value="ABCC_MRP_domain1"/>
    <property type="match status" value="1"/>
</dbReference>
<dbReference type="SUPFAM" id="SSF52540">
    <property type="entry name" value="P-loop containing nucleoside triphosphate hydrolases"/>
    <property type="match status" value="2"/>
</dbReference>
<accession>A0A7R9LPG6</accession>
<feature type="transmembrane region" description="Helical" evidence="12">
    <location>
        <begin position="949"/>
        <end position="971"/>
    </location>
</feature>
<keyword evidence="6" id="KW-0547">Nucleotide-binding</keyword>
<evidence type="ECO:0000256" key="11">
    <source>
        <dbReference type="ARBA" id="ARBA00034018"/>
    </source>
</evidence>
<dbReference type="GO" id="GO:0016020">
    <property type="term" value="C:membrane"/>
    <property type="evidence" value="ECO:0007669"/>
    <property type="project" value="InterPro"/>
</dbReference>
<dbReference type="InterPro" id="IPR036640">
    <property type="entry name" value="ABC1_TM_sf"/>
</dbReference>
<evidence type="ECO:0000259" key="14">
    <source>
        <dbReference type="PROSITE" id="PS50929"/>
    </source>
</evidence>
<dbReference type="EC" id="7.6.2.2" evidence="2"/>
<feature type="transmembrane region" description="Helical" evidence="12">
    <location>
        <begin position="1000"/>
        <end position="1026"/>
    </location>
</feature>
<name>A0A7R9LPG6_9ACAR</name>
<evidence type="ECO:0000259" key="13">
    <source>
        <dbReference type="PROSITE" id="PS50893"/>
    </source>
</evidence>
<comment type="catalytic activity">
    <reaction evidence="11">
        <text>ATP + H2O + xenobioticSide 1 = ADP + phosphate + xenobioticSide 2.</text>
        <dbReference type="EC" id="7.6.2.2"/>
    </reaction>
</comment>
<dbReference type="EMBL" id="CAJPVJ010001985">
    <property type="protein sequence ID" value="CAG2165612.1"/>
    <property type="molecule type" value="Genomic_DNA"/>
</dbReference>
<keyword evidence="16" id="KW-1185">Reference proteome</keyword>
<feature type="transmembrane region" description="Helical" evidence="12">
    <location>
        <begin position="413"/>
        <end position="431"/>
    </location>
</feature>
<dbReference type="Proteomes" id="UP000728032">
    <property type="component" value="Unassembled WGS sequence"/>
</dbReference>
<evidence type="ECO:0000313" key="15">
    <source>
        <dbReference type="EMBL" id="CAD7645330.1"/>
    </source>
</evidence>
<dbReference type="PROSITE" id="PS50893">
    <property type="entry name" value="ABC_TRANSPORTER_2"/>
    <property type="match status" value="1"/>
</dbReference>
<feature type="transmembrane region" description="Helical" evidence="12">
    <location>
        <begin position="530"/>
        <end position="553"/>
    </location>
</feature>
<feature type="transmembrane region" description="Helical" evidence="12">
    <location>
        <begin position="1079"/>
        <end position="1107"/>
    </location>
</feature>
<dbReference type="Gene3D" id="1.20.1560.10">
    <property type="entry name" value="ABC transporter type 1, transmembrane domain"/>
    <property type="match status" value="2"/>
</dbReference>
<sequence>MAVCCCRTALNSWTTPLVAIEHNSRSLSLSSALGFIFCQLLTTVPSVPTISKSSVVSSTCRLSTLLIASAHPLLVSVLDVVAEPSMSSAMPSKSLSLAPLMSSKSKPDSTSSSLDSEDMDQMSDILCGEHQFPVYNRTTHDSMWYLTDCFTHLVIISPIYTLLVIMSSLLIGWTSVLKSREDESERHLIDGSEQISNISITCHTIDNQLLNEESADIISKIFFKWVSPLMKRGIERNISSHNDVFRLQNDIHANNVSQKFDSVFALNPMTSEDTSTTSGKSNSLLKSMFKCYGLELLYVGSLKLVSDIFSFAGPLLLNQIVQYLESDDRNSYNGFYYSLALFLCTLVSSASISLFNFYINNISLKIKSSIITTIYKKIFSVRSNTLNSHFSTGEILNFASTDTDRVVNFCPSLLQFISLPIQLSVTLYLLYQQLGLAFVTGVVFAIVLIPINRWICNKIGVLSATMMDWKDKRIKLMSEIIMGIRVIKMHGWEDLFCERILHLRNKEVQYLKGRKYLDAFCVYFWATTPILMSSLVFGTFVLLGGNLTAPVVFTKVDKHYNHMITESDRKVEAIGVSFNSSESNRVQTDVTYRKVGSGKSSLINAMLGEMQRISGKLGISKSDFESGIGVVTQDPWIQNTTLMENILFGKPFNSQRYHLVLEACALIDDINSFTDGDLTVIGDRGVTLSNYNHMITESDRKVEAIGVSFNSSESNRVQTDVTYRKVGSGKSSLINAMLGEMQRISGKLGISKSDFESGIGVVTQDPWIQNTTLMENILFGKPFNSQRYHLVLEACALIDDINSFTDGDLTVIGDRGVTLSGGQKARISLARAIYQDFDIYFIDDPFASVDSHVAEQIYNKCICGLLKDKTKILSTHHQKYLIKADLILKLDSGQIMTSGSPETVLKIKDKSKEHKKQSGDIDEVEVDNENELKLREEEREEGVVKLDIYLTYVKSVGLYLSIFILLSILLMQTSKSASDCWLAFWTSNNLSDMSSKLSTYYLIVFGCIAAINSVLTLIRSFIFAYGGVMAALRLHSQLLLKIFRARVLFFDLTAFGRIINRFSSDVFNVDDGLPFTLNIFLSQMSSLLASLVITVYGLPWIAFLYLYSNLFIKLKILDQLDETLHGLYLYSNLFIKLKILDQLDETLHGLVTIRAFDL</sequence>
<keyword evidence="7" id="KW-0067">ATP-binding</keyword>
<organism evidence="15">
    <name type="scientific">Oppiella nova</name>
    <dbReference type="NCBI Taxonomy" id="334625"/>
    <lineage>
        <taxon>Eukaryota</taxon>
        <taxon>Metazoa</taxon>
        <taxon>Ecdysozoa</taxon>
        <taxon>Arthropoda</taxon>
        <taxon>Chelicerata</taxon>
        <taxon>Arachnida</taxon>
        <taxon>Acari</taxon>
        <taxon>Acariformes</taxon>
        <taxon>Sarcoptiformes</taxon>
        <taxon>Oribatida</taxon>
        <taxon>Brachypylina</taxon>
        <taxon>Oppioidea</taxon>
        <taxon>Oppiidae</taxon>
        <taxon>Oppiella</taxon>
    </lineage>
</organism>
<keyword evidence="10 12" id="KW-0472">Membrane</keyword>
<dbReference type="InterPro" id="IPR003439">
    <property type="entry name" value="ABC_transporter-like_ATP-bd"/>
</dbReference>
<reference evidence="15" key="1">
    <citation type="submission" date="2020-11" db="EMBL/GenBank/DDBJ databases">
        <authorList>
            <person name="Tran Van P."/>
        </authorList>
    </citation>
    <scope>NUCLEOTIDE SEQUENCE</scope>
</reference>
<evidence type="ECO:0000256" key="6">
    <source>
        <dbReference type="ARBA" id="ARBA00022741"/>
    </source>
</evidence>
<feature type="domain" description="ABC transmembrane type-1" evidence="14">
    <location>
        <begin position="302"/>
        <end position="554"/>
    </location>
</feature>
<dbReference type="EMBL" id="OC916810">
    <property type="protein sequence ID" value="CAD7645330.1"/>
    <property type="molecule type" value="Genomic_DNA"/>
</dbReference>
<dbReference type="FunFam" id="1.20.1560.10:FF:000037">
    <property type="entry name" value="ATP-binding cassette subfamily C member 10"/>
    <property type="match status" value="1"/>
</dbReference>
<dbReference type="InterPro" id="IPR050173">
    <property type="entry name" value="ABC_transporter_C-like"/>
</dbReference>